<dbReference type="InterPro" id="IPR018950">
    <property type="entry name" value="DiS-bond_isomerase_DsbC/G_N"/>
</dbReference>
<evidence type="ECO:0000256" key="7">
    <source>
        <dbReference type="RuleBase" id="RU364038"/>
    </source>
</evidence>
<reference evidence="10 11" key="1">
    <citation type="submission" date="2016-10" db="EMBL/GenBank/DDBJ databases">
        <authorList>
            <person name="de Groot N.N."/>
        </authorList>
    </citation>
    <scope>NUCLEOTIDE SEQUENCE [LARGE SCALE GENOMIC DNA]</scope>
    <source>
        <strain evidence="10 11">HL3</strain>
    </source>
</reference>
<dbReference type="OrthoDB" id="12976at2"/>
<dbReference type="EMBL" id="FOMJ01000003">
    <property type="protein sequence ID" value="SFD22231.1"/>
    <property type="molecule type" value="Genomic_DNA"/>
</dbReference>
<gene>
    <name evidence="10" type="ORF">SAMN05660831_01130</name>
</gene>
<comment type="subcellular location">
    <subcellularLocation>
        <location evidence="1 7">Periplasm</location>
    </subcellularLocation>
</comment>
<evidence type="ECO:0000259" key="8">
    <source>
        <dbReference type="Pfam" id="PF10411"/>
    </source>
</evidence>
<dbReference type="Gene3D" id="3.40.30.10">
    <property type="entry name" value="Glutaredoxin"/>
    <property type="match status" value="1"/>
</dbReference>
<dbReference type="InterPro" id="IPR051470">
    <property type="entry name" value="Thiol:disulfide_interchange"/>
</dbReference>
<dbReference type="AlphaFoldDB" id="A0A1I1QJD5"/>
<dbReference type="InterPro" id="IPR009094">
    <property type="entry name" value="DiS-bond_isomerase_DsbC/G_N_sf"/>
</dbReference>
<dbReference type="PANTHER" id="PTHR35272">
    <property type="entry name" value="THIOL:DISULFIDE INTERCHANGE PROTEIN DSBC-RELATED"/>
    <property type="match status" value="1"/>
</dbReference>
<dbReference type="Pfam" id="PF13098">
    <property type="entry name" value="Thioredoxin_2"/>
    <property type="match status" value="1"/>
</dbReference>
<dbReference type="Pfam" id="PF10411">
    <property type="entry name" value="DsbC_N"/>
    <property type="match status" value="1"/>
</dbReference>
<evidence type="ECO:0000256" key="1">
    <source>
        <dbReference type="ARBA" id="ARBA00004418"/>
    </source>
</evidence>
<proteinExistence type="inferred from homology"/>
<dbReference type="InterPro" id="IPR012336">
    <property type="entry name" value="Thioredoxin-like_fold"/>
</dbReference>
<evidence type="ECO:0000256" key="2">
    <source>
        <dbReference type="ARBA" id="ARBA00009813"/>
    </source>
</evidence>
<keyword evidence="6 7" id="KW-0676">Redox-active center</keyword>
<evidence type="ECO:0000256" key="5">
    <source>
        <dbReference type="ARBA" id="ARBA00023157"/>
    </source>
</evidence>
<comment type="similarity">
    <text evidence="2 7">Belongs to the thioredoxin family. DsbC subfamily.</text>
</comment>
<dbReference type="SUPFAM" id="SSF52833">
    <property type="entry name" value="Thioredoxin-like"/>
    <property type="match status" value="1"/>
</dbReference>
<feature type="domain" description="Disulphide bond isomerase DsbC/G N-terminal" evidence="8">
    <location>
        <begin position="36"/>
        <end position="101"/>
    </location>
</feature>
<dbReference type="STRING" id="1123397.SAMN05660831_01130"/>
<dbReference type="Proteomes" id="UP000198611">
    <property type="component" value="Unassembled WGS sequence"/>
</dbReference>
<dbReference type="SUPFAM" id="SSF54423">
    <property type="entry name" value="DsbC/DsbG N-terminal domain-like"/>
    <property type="match status" value="1"/>
</dbReference>
<evidence type="ECO:0000313" key="10">
    <source>
        <dbReference type="EMBL" id="SFD22231.1"/>
    </source>
</evidence>
<accession>A0A1I1QJD5</accession>
<protein>
    <recommendedName>
        <fullName evidence="7">Thiol:disulfide interchange protein</fullName>
    </recommendedName>
</protein>
<keyword evidence="3 7" id="KW-0732">Signal</keyword>
<organism evidence="10 11">
    <name type="scientific">Thiohalospira halophila DSM 15071</name>
    <dbReference type="NCBI Taxonomy" id="1123397"/>
    <lineage>
        <taxon>Bacteria</taxon>
        <taxon>Pseudomonadati</taxon>
        <taxon>Pseudomonadota</taxon>
        <taxon>Gammaproteobacteria</taxon>
        <taxon>Thiohalospirales</taxon>
        <taxon>Thiohalospiraceae</taxon>
        <taxon>Thiohalospira</taxon>
    </lineage>
</organism>
<dbReference type="GO" id="GO:0042597">
    <property type="term" value="C:periplasmic space"/>
    <property type="evidence" value="ECO:0007669"/>
    <property type="project" value="UniProtKB-SubCell"/>
</dbReference>
<evidence type="ECO:0000259" key="9">
    <source>
        <dbReference type="Pfam" id="PF13098"/>
    </source>
</evidence>
<dbReference type="RefSeq" id="WP_143613182.1">
    <property type="nucleotide sequence ID" value="NZ_FOMJ01000003.1"/>
</dbReference>
<dbReference type="InterPro" id="IPR036249">
    <property type="entry name" value="Thioredoxin-like_sf"/>
</dbReference>
<evidence type="ECO:0000256" key="3">
    <source>
        <dbReference type="ARBA" id="ARBA00022729"/>
    </source>
</evidence>
<keyword evidence="5" id="KW-1015">Disulfide bond</keyword>
<feature type="domain" description="Thioredoxin-like fold" evidence="9">
    <location>
        <begin position="126"/>
        <end position="250"/>
    </location>
</feature>
<dbReference type="Gene3D" id="3.10.450.70">
    <property type="entry name" value="Disulphide bond isomerase, DsbC/G, N-terminal"/>
    <property type="match status" value="1"/>
</dbReference>
<evidence type="ECO:0000256" key="4">
    <source>
        <dbReference type="ARBA" id="ARBA00022764"/>
    </source>
</evidence>
<name>A0A1I1QJD5_9GAMM</name>
<evidence type="ECO:0000256" key="6">
    <source>
        <dbReference type="ARBA" id="ARBA00023284"/>
    </source>
</evidence>
<keyword evidence="11" id="KW-1185">Reference proteome</keyword>
<sequence>MTAASKRMGGLLAVVGLGLALVLTFYTGAAPADGSAERDARLTEQVRKLIPEAEDPVIRSTPVEGILEVVVDEEVLYITEGGRYIFAGDLLDVEERRNLSEAARGRGRAEQVARLDDEGLITYPAEDERHRVTVFTDIDCPYCQRLHEQIEAYNERGITVQYAAFPRAGRGSGSWDKAVAVWCADDRQAAMDRAMKNSSDGGGEACDDHPVGGQFDLAGELGIRGTPTIVAESGRMIPGFAPPEKLVEALEQ</sequence>
<keyword evidence="4 7" id="KW-0574">Periplasm</keyword>
<dbReference type="PANTHER" id="PTHR35272:SF3">
    <property type="entry name" value="THIOL:DISULFIDE INTERCHANGE PROTEIN DSBC"/>
    <property type="match status" value="1"/>
</dbReference>
<dbReference type="CDD" id="cd03020">
    <property type="entry name" value="DsbA_DsbC_DsbG"/>
    <property type="match status" value="1"/>
</dbReference>
<comment type="function">
    <text evidence="7">Required for disulfide bond formation in some periplasmic proteins. Acts by transferring its disulfide bond to other proteins and is reduced in the process.</text>
</comment>
<dbReference type="InterPro" id="IPR033954">
    <property type="entry name" value="DiS-bond_Isoase_DsbC/G"/>
</dbReference>
<evidence type="ECO:0000313" key="11">
    <source>
        <dbReference type="Proteomes" id="UP000198611"/>
    </source>
</evidence>